<feature type="domain" description="Type II/III secretion system secretin-like" evidence="5">
    <location>
        <begin position="953"/>
        <end position="1155"/>
    </location>
</feature>
<reference evidence="6 7" key="1">
    <citation type="submission" date="2019-02" db="EMBL/GenBank/DDBJ databases">
        <title>Deep-cultivation of Planctomycetes and their phenomic and genomic characterization uncovers novel biology.</title>
        <authorList>
            <person name="Wiegand S."/>
            <person name="Jogler M."/>
            <person name="Boedeker C."/>
            <person name="Pinto D."/>
            <person name="Vollmers J."/>
            <person name="Rivas-Marin E."/>
            <person name="Kohn T."/>
            <person name="Peeters S.H."/>
            <person name="Heuer A."/>
            <person name="Rast P."/>
            <person name="Oberbeckmann S."/>
            <person name="Bunk B."/>
            <person name="Jeske O."/>
            <person name="Meyerdierks A."/>
            <person name="Storesund J.E."/>
            <person name="Kallscheuer N."/>
            <person name="Luecker S."/>
            <person name="Lage O.M."/>
            <person name="Pohl T."/>
            <person name="Merkel B.J."/>
            <person name="Hornburger P."/>
            <person name="Mueller R.-W."/>
            <person name="Bruemmer F."/>
            <person name="Labrenz M."/>
            <person name="Spormann A.M."/>
            <person name="Op Den Camp H."/>
            <person name="Overmann J."/>
            <person name="Amann R."/>
            <person name="Jetten M.S.M."/>
            <person name="Mascher T."/>
            <person name="Medema M.H."/>
            <person name="Devos D.P."/>
            <person name="Kaster A.-K."/>
            <person name="Ovreas L."/>
            <person name="Rohde M."/>
            <person name="Galperin M.Y."/>
            <person name="Jogler C."/>
        </authorList>
    </citation>
    <scope>NUCLEOTIDE SEQUENCE [LARGE SCALE GENOMIC DNA]</scope>
    <source>
        <strain evidence="6 7">KOR34</strain>
    </source>
</reference>
<feature type="chain" id="PRO_5022790165" evidence="4">
    <location>
        <begin position="30"/>
        <end position="1169"/>
    </location>
</feature>
<dbReference type="Proteomes" id="UP000316714">
    <property type="component" value="Unassembled WGS sequence"/>
</dbReference>
<comment type="similarity">
    <text evidence="1">Belongs to the bacterial secretin family.</text>
</comment>
<feature type="compositionally biased region" description="Acidic residues" evidence="3">
    <location>
        <begin position="1058"/>
        <end position="1068"/>
    </location>
</feature>
<dbReference type="OrthoDB" id="254495at2"/>
<evidence type="ECO:0000256" key="4">
    <source>
        <dbReference type="SAM" id="SignalP"/>
    </source>
</evidence>
<gene>
    <name evidence="6" type="ORF">KOR34_28710</name>
</gene>
<dbReference type="PROSITE" id="PS00875">
    <property type="entry name" value="T2SP_D"/>
    <property type="match status" value="1"/>
</dbReference>
<evidence type="ECO:0000259" key="5">
    <source>
        <dbReference type="Pfam" id="PF00263"/>
    </source>
</evidence>
<dbReference type="RefSeq" id="WP_146565206.1">
    <property type="nucleotide sequence ID" value="NZ_SIHJ01000001.1"/>
</dbReference>
<feature type="region of interest" description="Disordered" evidence="3">
    <location>
        <begin position="1045"/>
        <end position="1077"/>
    </location>
</feature>
<dbReference type="GO" id="GO:0009306">
    <property type="term" value="P:protein secretion"/>
    <property type="evidence" value="ECO:0007669"/>
    <property type="project" value="InterPro"/>
</dbReference>
<dbReference type="InterPro" id="IPR051808">
    <property type="entry name" value="Type_IV_pilus_biogenesis"/>
</dbReference>
<feature type="compositionally biased region" description="Low complexity" evidence="3">
    <location>
        <begin position="1047"/>
        <end position="1057"/>
    </location>
</feature>
<evidence type="ECO:0000256" key="3">
    <source>
        <dbReference type="SAM" id="MobiDB-lite"/>
    </source>
</evidence>
<sequence precursor="true">MNAQGKLNTAGTILLTALLAAATPTPSLGQANQPRQLSRQDVDALLTDARAAIASGDLTRADALVRRAESSGVRYPMLHFGDTPSSLRRELTKAVKNAPRPVAAKQAAAEGYAQTGADNTPPLPLVVDAGAVARPLPSVGQGPAPAAEVEGTPKEQALQLMAAARASLRLGNLAQAEGYAARASKLNIPEDQFAPEEDRPSRLAWDLQRARYEADAGMLTAGAAQGDSRYGAQQALHVQEDDSTANQPATLVIPDDGGPRLAQNSRYSQTPAALPGLPTSSAGDLLKQGEDALRQGDRDAALKLFRQANGRSSELDPVTQARVRDHLSLLEGAGEPEPLAPPAPVAAGGGASMIDTAVEAQQVLARQLATDVGKRQLEARRLRESEPKAALDMLQNTRKEVEASQLSDVYRRQLIGRVDAAIADLEKYIDDNRAQIELDEQNAAVLADLDRNRAAKQKLQEKIAESVDQFNKLLDEQNYMAAEVVAKRLYELAPNDAVVQQIWLNAKMIRREFSNRTMLADKEDAIFHQLDDVERASYADVFEGQEMKFDPKRWKDIENRLSLSRGDGEFTESEIEIRRKLKQPVQMQYRDRPLSEVINNLSQLTGINIHLDSRGLSQEGVTTDTPVTLDLTNPIMLKSALNLMLTELHLAYVVKDEVLMITSEQRRDGDVKVKTYYVADLVVPIPNFVPNNNIGLQGLINDAHAALGYGAGGGAPGPMAFVNHQPQVGPDGQPLPEQLLANRMQAPSLGGGMAGGTVPLGVGPGGMGGGANADFDGLIDLIVSTVASETWAENGGGEAEIRPFVGNLSLIISQTQAVHEEIEDLLEQLRRLQDLQITIEVRFIRLNDSFFERIGMDFDMNINDNTVGTTDLFATNRIGSGFETPRRSGTVGLVQSANEAMFPSYSSDLDIPFRQGGFGVAVPQFGGFDPSSAASFGFAILSDIEAYFLINAAQGDERTNVLNAPKVTLFNGQTAFVADTSQSPFVISVIPVVGEFAAAQQPVIVVLSEGTLMNIQAVVSDDRRYVRLTVVPFFSQIGDVDTFTFEGSSSTSSSSSSTDDDGDGDDNSNDNSTDNFTAGTTVQLPTFSFVSVSTTVSVPDGGTVLLGGIKRLSEGRNEVGVPLLSKLPYVNRLFKNVGIGRETDSLMMMVTPRIIIQEEEEERAGVALP</sequence>
<feature type="coiled-coil region" evidence="2">
    <location>
        <begin position="449"/>
        <end position="476"/>
    </location>
</feature>
<dbReference type="Pfam" id="PF00263">
    <property type="entry name" value="Secretin"/>
    <property type="match status" value="1"/>
</dbReference>
<dbReference type="AlphaFoldDB" id="A0A5C5VJC2"/>
<dbReference type="PANTHER" id="PTHR30604">
    <property type="entry name" value="PROTEIN TRANSPORT PROTEIN HOFQ"/>
    <property type="match status" value="1"/>
</dbReference>
<evidence type="ECO:0000256" key="1">
    <source>
        <dbReference type="RuleBase" id="RU004003"/>
    </source>
</evidence>
<keyword evidence="4" id="KW-0732">Signal</keyword>
<dbReference type="InterPro" id="IPR004846">
    <property type="entry name" value="T2SS/T3SS_dom"/>
</dbReference>
<accession>A0A5C5VJC2</accession>
<evidence type="ECO:0000313" key="6">
    <source>
        <dbReference type="EMBL" id="TWT37905.1"/>
    </source>
</evidence>
<evidence type="ECO:0000256" key="2">
    <source>
        <dbReference type="SAM" id="Coils"/>
    </source>
</evidence>
<dbReference type="PANTHER" id="PTHR30604:SF1">
    <property type="entry name" value="DNA UTILIZATION PROTEIN HOFQ"/>
    <property type="match status" value="1"/>
</dbReference>
<dbReference type="EMBL" id="SIHJ01000001">
    <property type="protein sequence ID" value="TWT37905.1"/>
    <property type="molecule type" value="Genomic_DNA"/>
</dbReference>
<keyword evidence="2" id="KW-0175">Coiled coil</keyword>
<organism evidence="6 7">
    <name type="scientific">Posidoniimonas corsicana</name>
    <dbReference type="NCBI Taxonomy" id="1938618"/>
    <lineage>
        <taxon>Bacteria</taxon>
        <taxon>Pseudomonadati</taxon>
        <taxon>Planctomycetota</taxon>
        <taxon>Planctomycetia</taxon>
        <taxon>Pirellulales</taxon>
        <taxon>Lacipirellulaceae</taxon>
        <taxon>Posidoniimonas</taxon>
    </lineage>
</organism>
<evidence type="ECO:0000313" key="7">
    <source>
        <dbReference type="Proteomes" id="UP000316714"/>
    </source>
</evidence>
<comment type="caution">
    <text evidence="6">The sequence shown here is derived from an EMBL/GenBank/DDBJ whole genome shotgun (WGS) entry which is preliminary data.</text>
</comment>
<proteinExistence type="inferred from homology"/>
<keyword evidence="7" id="KW-1185">Reference proteome</keyword>
<feature type="signal peptide" evidence="4">
    <location>
        <begin position="1"/>
        <end position="29"/>
    </location>
</feature>
<protein>
    <submittedName>
        <fullName evidence="6">Outer membrane porin HofQ</fullName>
    </submittedName>
</protein>
<name>A0A5C5VJC2_9BACT</name>
<dbReference type="InterPro" id="IPR004845">
    <property type="entry name" value="T2SS_GspD_CS"/>
</dbReference>